<protein>
    <recommendedName>
        <fullName evidence="1">Immunity MXAN-0049 protein domain-containing protein</fullName>
    </recommendedName>
</protein>
<evidence type="ECO:0000313" key="2">
    <source>
        <dbReference type="EMBL" id="MCE2596730.1"/>
    </source>
</evidence>
<comment type="caution">
    <text evidence="2">The sequence shown here is derived from an EMBL/GenBank/DDBJ whole genome shotgun (WGS) entry which is preliminary data.</text>
</comment>
<dbReference type="InterPro" id="IPR012433">
    <property type="entry name" value="Imm11"/>
</dbReference>
<dbReference type="RefSeq" id="WP_233054386.1">
    <property type="nucleotide sequence ID" value="NZ_JAIMJA010000023.1"/>
</dbReference>
<proteinExistence type="predicted"/>
<organism evidence="2 3">
    <name type="scientific">Motilimonas cestriensis</name>
    <dbReference type="NCBI Taxonomy" id="2742685"/>
    <lineage>
        <taxon>Bacteria</taxon>
        <taxon>Pseudomonadati</taxon>
        <taxon>Pseudomonadota</taxon>
        <taxon>Gammaproteobacteria</taxon>
        <taxon>Alteromonadales</taxon>
        <taxon>Alteromonadales genera incertae sedis</taxon>
        <taxon>Motilimonas</taxon>
    </lineage>
</organism>
<sequence length="162" mass="18751">MVGELTNNFYFGIFQNTKEVDDDVMPIFRFNCKLKKLRRFCELANNKRVPLVNKKICNLLAECSNNIQFVKAKVQCEDDSTEDYFVVNVLSFVDALDKSKSIFDFVPGTKKIMRFKKIKYNEGDYIIAREINYGVHLLVNDSLTEILKMHGCKGLCLPEECI</sequence>
<dbReference type="Pfam" id="PF07791">
    <property type="entry name" value="Imm11"/>
    <property type="match status" value="1"/>
</dbReference>
<feature type="domain" description="Immunity MXAN-0049 protein" evidence="1">
    <location>
        <begin position="49"/>
        <end position="137"/>
    </location>
</feature>
<accession>A0ABS8WEP5</accession>
<evidence type="ECO:0000259" key="1">
    <source>
        <dbReference type="Pfam" id="PF07791"/>
    </source>
</evidence>
<dbReference type="Proteomes" id="UP001201273">
    <property type="component" value="Unassembled WGS sequence"/>
</dbReference>
<reference evidence="2 3" key="1">
    <citation type="journal article" date="2022" name="Environ. Microbiol. Rep.">
        <title>Eco-phylogenetic analyses reveal divergent evolution of vitamin B12 metabolism in the marine bacterial family 'Psychromonadaceae'.</title>
        <authorList>
            <person name="Jin X."/>
            <person name="Yang Y."/>
            <person name="Cao H."/>
            <person name="Gao B."/>
            <person name="Zhao Z."/>
        </authorList>
    </citation>
    <scope>NUCLEOTIDE SEQUENCE [LARGE SCALE GENOMIC DNA]</scope>
    <source>
        <strain evidence="2 3">MKS20</strain>
    </source>
</reference>
<name>A0ABS8WEP5_9GAMM</name>
<gene>
    <name evidence="2" type="ORF">K6Y31_18260</name>
</gene>
<evidence type="ECO:0000313" key="3">
    <source>
        <dbReference type="Proteomes" id="UP001201273"/>
    </source>
</evidence>
<dbReference type="EMBL" id="JAIMJA010000023">
    <property type="protein sequence ID" value="MCE2596730.1"/>
    <property type="molecule type" value="Genomic_DNA"/>
</dbReference>
<keyword evidence="3" id="KW-1185">Reference proteome</keyword>